<evidence type="ECO:0008006" key="3">
    <source>
        <dbReference type="Google" id="ProtNLM"/>
    </source>
</evidence>
<name>A0ABR9WMP7_9FLAO</name>
<evidence type="ECO:0000313" key="1">
    <source>
        <dbReference type="EMBL" id="MBE9575085.1"/>
    </source>
</evidence>
<sequence length="116" mass="13844">MKTILVCDSKNYMSRFLKFKFRFDYNFIKYSKSRFIKDLRTQNIALIIFVVYEDLDLIYLFDMLSTDRPLIVASENISLLNLLCGNLDLITVDLNRIKTDVYDEFETKITLLLKDY</sequence>
<dbReference type="Proteomes" id="UP000656274">
    <property type="component" value="Unassembled WGS sequence"/>
</dbReference>
<protein>
    <recommendedName>
        <fullName evidence="3">Response regulatory domain-containing protein</fullName>
    </recommendedName>
</protein>
<dbReference type="EMBL" id="JADFTZ010000001">
    <property type="protein sequence ID" value="MBE9575085.1"/>
    <property type="molecule type" value="Genomic_DNA"/>
</dbReference>
<keyword evidence="2" id="KW-1185">Reference proteome</keyword>
<dbReference type="RefSeq" id="WP_194093053.1">
    <property type="nucleotide sequence ID" value="NZ_JADFTZ010000001.1"/>
</dbReference>
<organism evidence="1 2">
    <name type="scientific">Flavobacterium proteolyticum</name>
    <dbReference type="NCBI Taxonomy" id="2911683"/>
    <lineage>
        <taxon>Bacteria</taxon>
        <taxon>Pseudomonadati</taxon>
        <taxon>Bacteroidota</taxon>
        <taxon>Flavobacteriia</taxon>
        <taxon>Flavobacteriales</taxon>
        <taxon>Flavobacteriaceae</taxon>
        <taxon>Flavobacterium</taxon>
    </lineage>
</organism>
<gene>
    <name evidence="1" type="ORF">IM755_00015</name>
</gene>
<proteinExistence type="predicted"/>
<comment type="caution">
    <text evidence="1">The sequence shown here is derived from an EMBL/GenBank/DDBJ whole genome shotgun (WGS) entry which is preliminary data.</text>
</comment>
<reference evidence="1 2" key="1">
    <citation type="submission" date="2020-10" db="EMBL/GenBank/DDBJ databases">
        <title>The genome sequence of Flavobacterium aquaticum 1Y8A.</title>
        <authorList>
            <person name="Liu Y."/>
        </authorList>
    </citation>
    <scope>NUCLEOTIDE SEQUENCE [LARGE SCALE GENOMIC DNA]</scope>
    <source>
        <strain evidence="1 2">1Y8A</strain>
    </source>
</reference>
<accession>A0ABR9WMP7</accession>
<evidence type="ECO:0000313" key="2">
    <source>
        <dbReference type="Proteomes" id="UP000656274"/>
    </source>
</evidence>